<sequence>MNETLFRSEPRLVPSFEEPYSAESADWKGGDPAAKLEDIVGRYSWTDERLDRLQDSYWTDATKTGDLIGRSPLQAAVICCCVYSRIPLTTEISEASLANSEYLIVHPGSTLSTSLPVRFTKLKVVVSAHRGMALSRSLVTGPLSPMYPRNAISVYHPFSIDSVSPLLASAQRIGSWYKSSSRTKKGSELKARKKSISDKCTKVKVEDLNSLSFPGVASGYRALLLHVNKPFLQRPDLRHPHDLLPDSVHLQFLLCAARGISTRTHGALTSKGTGTAYYCIAKRAFCKTVVNQFLGLPMCKLLGIDLDALTSGITLIVNPEELAFHASDSSPENLRANIFRKCHSGF</sequence>
<organism evidence="1 2">
    <name type="scientific">Dovyalis caffra</name>
    <dbReference type="NCBI Taxonomy" id="77055"/>
    <lineage>
        <taxon>Eukaryota</taxon>
        <taxon>Viridiplantae</taxon>
        <taxon>Streptophyta</taxon>
        <taxon>Embryophyta</taxon>
        <taxon>Tracheophyta</taxon>
        <taxon>Spermatophyta</taxon>
        <taxon>Magnoliopsida</taxon>
        <taxon>eudicotyledons</taxon>
        <taxon>Gunneridae</taxon>
        <taxon>Pentapetalae</taxon>
        <taxon>rosids</taxon>
        <taxon>fabids</taxon>
        <taxon>Malpighiales</taxon>
        <taxon>Salicaceae</taxon>
        <taxon>Flacourtieae</taxon>
        <taxon>Dovyalis</taxon>
    </lineage>
</organism>
<keyword evidence="2" id="KW-1185">Reference proteome</keyword>
<dbReference type="AlphaFoldDB" id="A0AAV1QWH7"/>
<gene>
    <name evidence="1" type="ORF">DCAF_LOCUS1991</name>
</gene>
<name>A0AAV1QWH7_9ROSI</name>
<reference evidence="1 2" key="1">
    <citation type="submission" date="2024-01" db="EMBL/GenBank/DDBJ databases">
        <authorList>
            <person name="Waweru B."/>
        </authorList>
    </citation>
    <scope>NUCLEOTIDE SEQUENCE [LARGE SCALE GENOMIC DNA]</scope>
</reference>
<dbReference type="EMBL" id="CAWUPB010000263">
    <property type="protein sequence ID" value="CAK7324351.1"/>
    <property type="molecule type" value="Genomic_DNA"/>
</dbReference>
<dbReference type="Proteomes" id="UP001314170">
    <property type="component" value="Unassembled WGS sequence"/>
</dbReference>
<evidence type="ECO:0000313" key="2">
    <source>
        <dbReference type="Proteomes" id="UP001314170"/>
    </source>
</evidence>
<accession>A0AAV1QWH7</accession>
<evidence type="ECO:0000313" key="1">
    <source>
        <dbReference type="EMBL" id="CAK7324351.1"/>
    </source>
</evidence>
<proteinExistence type="predicted"/>
<comment type="caution">
    <text evidence="1">The sequence shown here is derived from an EMBL/GenBank/DDBJ whole genome shotgun (WGS) entry which is preliminary data.</text>
</comment>
<protein>
    <submittedName>
        <fullName evidence="1">Uncharacterized protein</fullName>
    </submittedName>
</protein>